<dbReference type="Proteomes" id="UP000008068">
    <property type="component" value="Unassembled WGS sequence"/>
</dbReference>
<organism evidence="2">
    <name type="scientific">Caenorhabditis brenneri</name>
    <name type="common">Nematode worm</name>
    <dbReference type="NCBI Taxonomy" id="135651"/>
    <lineage>
        <taxon>Eukaryota</taxon>
        <taxon>Metazoa</taxon>
        <taxon>Ecdysozoa</taxon>
        <taxon>Nematoda</taxon>
        <taxon>Chromadorea</taxon>
        <taxon>Rhabditida</taxon>
        <taxon>Rhabditina</taxon>
        <taxon>Rhabditomorpha</taxon>
        <taxon>Rhabditoidea</taxon>
        <taxon>Rhabditidae</taxon>
        <taxon>Peloderinae</taxon>
        <taxon>Caenorhabditis</taxon>
    </lineage>
</organism>
<accession>G0P9E9</accession>
<dbReference type="AlphaFoldDB" id="G0P9E9"/>
<keyword evidence="2" id="KW-1185">Reference proteome</keyword>
<dbReference type="HOGENOM" id="CLU_1262519_0_0_1"/>
<name>G0P9E9_CAEBE</name>
<gene>
    <name evidence="1" type="ORF">CAEBREN_15079</name>
</gene>
<dbReference type="InParanoid" id="G0P9E9"/>
<dbReference type="EMBL" id="GL380150">
    <property type="protein sequence ID" value="EGT48482.1"/>
    <property type="molecule type" value="Genomic_DNA"/>
</dbReference>
<proteinExistence type="predicted"/>
<protein>
    <submittedName>
        <fullName evidence="1">Uncharacterized protein</fullName>
    </submittedName>
</protein>
<reference evidence="2" key="1">
    <citation type="submission" date="2011-07" db="EMBL/GenBank/DDBJ databases">
        <authorList>
            <consortium name="Caenorhabditis brenneri Sequencing and Analysis Consortium"/>
            <person name="Wilson R.K."/>
        </authorList>
    </citation>
    <scope>NUCLEOTIDE SEQUENCE [LARGE SCALE GENOMIC DNA]</scope>
    <source>
        <strain evidence="2">PB2801</strain>
    </source>
</reference>
<evidence type="ECO:0000313" key="2">
    <source>
        <dbReference type="Proteomes" id="UP000008068"/>
    </source>
</evidence>
<evidence type="ECO:0000313" key="1">
    <source>
        <dbReference type="EMBL" id="EGT48482.1"/>
    </source>
</evidence>
<sequence length="210" mass="24129">MNSLIVQSLLRSVGESFDTGNVDMSTTVDIDTILKALPRHIQDKVMPLVVLTKQCRTLTCRLKNGTRTLIPYIGLDLESVFCLLRFDSTVCRECNGCNYPGKEKYPIEELYDFPNSFIAIPSTNKRFNPSIFLGKPFHNKNTAWLVKYVFFYNEEDRSVCRVKPKNWTAVQEVDVYAVILVRGVFCFNCRNVRPFVDSMKDVARGTYKNL</sequence>